<feature type="domain" description="Flavin reductase like" evidence="3">
    <location>
        <begin position="33"/>
        <end position="179"/>
    </location>
</feature>
<dbReference type="SMART" id="SM00903">
    <property type="entry name" value="Flavin_Reduct"/>
    <property type="match status" value="1"/>
</dbReference>
<gene>
    <name evidence="4" type="ORF">FQU76_32525</name>
</gene>
<dbReference type="Proteomes" id="UP000320580">
    <property type="component" value="Chromosome"/>
</dbReference>
<dbReference type="OrthoDB" id="9792858at2"/>
<evidence type="ECO:0000313" key="5">
    <source>
        <dbReference type="Proteomes" id="UP000320580"/>
    </source>
</evidence>
<evidence type="ECO:0000313" key="4">
    <source>
        <dbReference type="EMBL" id="QDY81457.1"/>
    </source>
</evidence>
<protein>
    <submittedName>
        <fullName evidence="4">Flavin reductase family protein</fullName>
    </submittedName>
</protein>
<dbReference type="InterPro" id="IPR002563">
    <property type="entry name" value="Flavin_Rdtase-like_dom"/>
</dbReference>
<name>A0A5B8JIK5_9ACTN</name>
<comment type="similarity">
    <text evidence="1">Belongs to the non-flavoprotein flavin reductase family.</text>
</comment>
<organism evidence="4 5">
    <name type="scientific">Streptomyces qinzhouensis</name>
    <dbReference type="NCBI Taxonomy" id="2599401"/>
    <lineage>
        <taxon>Bacteria</taxon>
        <taxon>Bacillati</taxon>
        <taxon>Actinomycetota</taxon>
        <taxon>Actinomycetes</taxon>
        <taxon>Kitasatosporales</taxon>
        <taxon>Streptomycetaceae</taxon>
        <taxon>Streptomyces</taxon>
    </lineage>
</organism>
<evidence type="ECO:0000256" key="2">
    <source>
        <dbReference type="ARBA" id="ARBA00023002"/>
    </source>
</evidence>
<accession>A0A5B8JIK5</accession>
<dbReference type="PANTHER" id="PTHR30466:SF11">
    <property type="entry name" value="FLAVIN-DEPENDENT MONOOXYGENASE, REDUCTASE SUBUNIT HSAB"/>
    <property type="match status" value="1"/>
</dbReference>
<dbReference type="GO" id="GO:0010181">
    <property type="term" value="F:FMN binding"/>
    <property type="evidence" value="ECO:0007669"/>
    <property type="project" value="InterPro"/>
</dbReference>
<dbReference type="SUPFAM" id="SSF50475">
    <property type="entry name" value="FMN-binding split barrel"/>
    <property type="match status" value="1"/>
</dbReference>
<dbReference type="Gene3D" id="2.30.110.10">
    <property type="entry name" value="Electron Transport, Fmn-binding Protein, Chain A"/>
    <property type="match status" value="1"/>
</dbReference>
<dbReference type="EMBL" id="CP042266">
    <property type="protein sequence ID" value="QDY81457.1"/>
    <property type="molecule type" value="Genomic_DNA"/>
</dbReference>
<dbReference type="InterPro" id="IPR050268">
    <property type="entry name" value="NADH-dep_flavin_reductase"/>
</dbReference>
<evidence type="ECO:0000259" key="3">
    <source>
        <dbReference type="SMART" id="SM00903"/>
    </source>
</evidence>
<proteinExistence type="inferred from homology"/>
<dbReference type="KEGG" id="sqz:FQU76_32525"/>
<reference evidence="4 5" key="1">
    <citation type="submission" date="2019-07" db="EMBL/GenBank/DDBJ databases">
        <authorList>
            <person name="Zhu P."/>
        </authorList>
    </citation>
    <scope>NUCLEOTIDE SEQUENCE [LARGE SCALE GENOMIC DNA]</scope>
    <source>
        <strain evidence="4 5">SSL-25</strain>
    </source>
</reference>
<sequence>MNEVMAMSDEPLPALPRPTAGSAADHAHYRRVLGHFATGVVAVVGRDTVTGEPVGMVANSFVPVSASPPLISFCMARTSSSWPRMRGGGRIGVVVLSDTQRAVSARLASRDRDKFRDLEWTDSPTGLPLPAGGLARLECEIAAELPAGDHEIVLCRVARTVLLPCDEGPLLSYRGDYGAFDTEQDAPADPADAA</sequence>
<dbReference type="InterPro" id="IPR012349">
    <property type="entry name" value="Split_barrel_FMN-bd"/>
</dbReference>
<dbReference type="Pfam" id="PF01613">
    <property type="entry name" value="Flavin_Reduct"/>
    <property type="match status" value="1"/>
</dbReference>
<dbReference type="PANTHER" id="PTHR30466">
    <property type="entry name" value="FLAVIN REDUCTASE"/>
    <property type="match status" value="1"/>
</dbReference>
<keyword evidence="5" id="KW-1185">Reference proteome</keyword>
<dbReference type="AlphaFoldDB" id="A0A5B8JIK5"/>
<dbReference type="GO" id="GO:0042602">
    <property type="term" value="F:riboflavin reductase (NADPH) activity"/>
    <property type="evidence" value="ECO:0007669"/>
    <property type="project" value="TreeGrafter"/>
</dbReference>
<evidence type="ECO:0000256" key="1">
    <source>
        <dbReference type="ARBA" id="ARBA00008898"/>
    </source>
</evidence>
<keyword evidence="2" id="KW-0560">Oxidoreductase</keyword>